<evidence type="ECO:0000313" key="3">
    <source>
        <dbReference type="EMBL" id="APH00799.1"/>
    </source>
</evidence>
<dbReference type="Pfam" id="PF22640">
    <property type="entry name" value="ManC_GMP_beta-helix"/>
    <property type="match status" value="1"/>
</dbReference>
<gene>
    <name evidence="3" type="ORF">ASJ30_04005</name>
</gene>
<dbReference type="InterPro" id="IPR049577">
    <property type="entry name" value="GMPP_N"/>
</dbReference>
<dbReference type="GO" id="GO:0004475">
    <property type="term" value="F:mannose-1-phosphate guanylyltransferase (GTP) activity"/>
    <property type="evidence" value="ECO:0007669"/>
    <property type="project" value="InterPro"/>
</dbReference>
<evidence type="ECO:0000259" key="1">
    <source>
        <dbReference type="Pfam" id="PF00483"/>
    </source>
</evidence>
<dbReference type="EMBL" id="CP013290">
    <property type="protein sequence ID" value="APH00799.1"/>
    <property type="molecule type" value="Genomic_DNA"/>
</dbReference>
<dbReference type="RefSeq" id="WP_072623962.1">
    <property type="nucleotide sequence ID" value="NZ_CP013290.1"/>
</dbReference>
<dbReference type="GO" id="GO:0009298">
    <property type="term" value="P:GDP-mannose biosynthetic process"/>
    <property type="evidence" value="ECO:0007669"/>
    <property type="project" value="TreeGrafter"/>
</dbReference>
<dbReference type="Proteomes" id="UP000182938">
    <property type="component" value="Chromosome"/>
</dbReference>
<protein>
    <submittedName>
        <fullName evidence="3">Mannose-1-phosphate guanylyltransferase</fullName>
    </submittedName>
</protein>
<proteinExistence type="predicted"/>
<accession>A0A1L3MEL3</accession>
<dbReference type="KEGG" id="jte:ASJ30_04005"/>
<feature type="domain" description="MannoseP isomerase/GMP-like beta-helix" evidence="2">
    <location>
        <begin position="313"/>
        <end position="363"/>
    </location>
</feature>
<dbReference type="InterPro" id="IPR005835">
    <property type="entry name" value="NTP_transferase_dom"/>
</dbReference>
<dbReference type="Gene3D" id="3.90.550.10">
    <property type="entry name" value="Spore Coat Polysaccharide Biosynthesis Protein SpsA, Chain A"/>
    <property type="match status" value="1"/>
</dbReference>
<dbReference type="SUPFAM" id="SSF53448">
    <property type="entry name" value="Nucleotide-diphospho-sugar transferases"/>
    <property type="match status" value="1"/>
</dbReference>
<dbReference type="InterPro" id="IPR054566">
    <property type="entry name" value="ManC/GMP-like_b-helix"/>
</dbReference>
<dbReference type="PANTHER" id="PTHR46390">
    <property type="entry name" value="MANNOSE-1-PHOSPHATE GUANYLYLTRANSFERASE"/>
    <property type="match status" value="1"/>
</dbReference>
<keyword evidence="4" id="KW-1185">Reference proteome</keyword>
<dbReference type="InterPro" id="IPR051161">
    <property type="entry name" value="Mannose-6P_isomerase_type2"/>
</dbReference>
<dbReference type="Pfam" id="PF00483">
    <property type="entry name" value="NTP_transferase"/>
    <property type="match status" value="1"/>
</dbReference>
<dbReference type="CDD" id="cd02509">
    <property type="entry name" value="GDP-M1P_Guanylyltransferase"/>
    <property type="match status" value="1"/>
</dbReference>
<dbReference type="AlphaFoldDB" id="A0A1L3MEL3"/>
<reference evidence="3 4" key="1">
    <citation type="submission" date="2015-11" db="EMBL/GenBank/DDBJ databases">
        <authorList>
            <person name="Zhang Y."/>
            <person name="Guo Z."/>
        </authorList>
    </citation>
    <scope>NUCLEOTIDE SEQUENCE [LARGE SCALE GENOMIC DNA]</scope>
    <source>
        <strain evidence="3 4">YFY001</strain>
    </source>
</reference>
<keyword evidence="3" id="KW-0548">Nucleotidyltransferase</keyword>
<name>A0A1L3MEL3_9MICO</name>
<evidence type="ECO:0000259" key="2">
    <source>
        <dbReference type="Pfam" id="PF22640"/>
    </source>
</evidence>
<sequence>MNWWLGECRCSVPRSLDRFWAVVPAGGAGTRLWPVSRAGSPKFLHDLTGSGRTLIQATVDRLRVLAGERVLVVTGAAHAAAVHEQVPDLPQDLLIAEPSPRDSMAAIGLAAAVLERRDPDAIIGSFAADHVIADQQAFGAAVVEAVGVARRDDLLVTIGIEPTFASTGFGYIQMGPRLRAHPSAARVRQFVEKPDARRAASYLATGEFRWNAGMFVVRAATLLDLLAQWHPDLAAGLREIAADPDLLESRWEGLEKIAIDHAVAEPAADEGLVAVVPGSFDWDDVGDFKSLSCLLPPAEGAMTVVGDPAQVQVIDSGGLVVSESGRMVAVVGLEDVVVVETADALLVASRERAQDVKLVVEALKASGHVAWV</sequence>
<feature type="domain" description="Nucleotidyl transferase" evidence="1">
    <location>
        <begin position="21"/>
        <end position="291"/>
    </location>
</feature>
<evidence type="ECO:0000313" key="4">
    <source>
        <dbReference type="Proteomes" id="UP000182938"/>
    </source>
</evidence>
<keyword evidence="3" id="KW-0808">Transferase</keyword>
<dbReference type="PANTHER" id="PTHR46390:SF1">
    <property type="entry name" value="MANNOSE-1-PHOSPHATE GUANYLYLTRANSFERASE"/>
    <property type="match status" value="1"/>
</dbReference>
<dbReference type="InterPro" id="IPR029044">
    <property type="entry name" value="Nucleotide-diphossugar_trans"/>
</dbReference>
<dbReference type="SUPFAM" id="SSF159283">
    <property type="entry name" value="Guanosine diphospho-D-mannose pyrophosphorylase/mannose-6-phosphate isomerase linker domain"/>
    <property type="match status" value="1"/>
</dbReference>
<organism evidence="3 4">
    <name type="scientific">Janibacter indicus</name>
    <dbReference type="NCBI Taxonomy" id="857417"/>
    <lineage>
        <taxon>Bacteria</taxon>
        <taxon>Bacillati</taxon>
        <taxon>Actinomycetota</taxon>
        <taxon>Actinomycetes</taxon>
        <taxon>Micrococcales</taxon>
        <taxon>Intrasporangiaceae</taxon>
        <taxon>Janibacter</taxon>
    </lineage>
</organism>